<keyword evidence="2 5" id="KW-0808">Transferase</keyword>
<keyword evidence="6" id="KW-1185">Reference proteome</keyword>
<feature type="domain" description="Glycosyl transferase family 1" evidence="3">
    <location>
        <begin position="210"/>
        <end position="362"/>
    </location>
</feature>
<evidence type="ECO:0000259" key="4">
    <source>
        <dbReference type="Pfam" id="PF13439"/>
    </source>
</evidence>
<accession>A0A852SUF8</accession>
<dbReference type="SUPFAM" id="SSF53756">
    <property type="entry name" value="UDP-Glycosyltransferase/glycogen phosphorylase"/>
    <property type="match status" value="1"/>
</dbReference>
<comment type="caution">
    <text evidence="5">The sequence shown here is derived from an EMBL/GenBank/DDBJ whole genome shotgun (WGS) entry which is preliminary data.</text>
</comment>
<dbReference type="RefSeq" id="WP_179549141.1">
    <property type="nucleotide sequence ID" value="NZ_BSEW01000002.1"/>
</dbReference>
<evidence type="ECO:0000313" key="6">
    <source>
        <dbReference type="Proteomes" id="UP000549913"/>
    </source>
</evidence>
<evidence type="ECO:0000256" key="2">
    <source>
        <dbReference type="ARBA" id="ARBA00022679"/>
    </source>
</evidence>
<dbReference type="Pfam" id="PF00534">
    <property type="entry name" value="Glycos_transf_1"/>
    <property type="match status" value="1"/>
</dbReference>
<dbReference type="GO" id="GO:0009103">
    <property type="term" value="P:lipopolysaccharide biosynthetic process"/>
    <property type="evidence" value="ECO:0007669"/>
    <property type="project" value="TreeGrafter"/>
</dbReference>
<dbReference type="EMBL" id="JACCBM010000001">
    <property type="protein sequence ID" value="NYD72363.1"/>
    <property type="molecule type" value="Genomic_DNA"/>
</dbReference>
<dbReference type="CDD" id="cd03809">
    <property type="entry name" value="GT4_MtfB-like"/>
    <property type="match status" value="1"/>
</dbReference>
<dbReference type="GO" id="GO:0016757">
    <property type="term" value="F:glycosyltransferase activity"/>
    <property type="evidence" value="ECO:0007669"/>
    <property type="project" value="UniProtKB-KW"/>
</dbReference>
<proteinExistence type="predicted"/>
<feature type="domain" description="Glycosyltransferase subfamily 4-like N-terminal" evidence="4">
    <location>
        <begin position="18"/>
        <end position="177"/>
    </location>
</feature>
<dbReference type="PANTHER" id="PTHR46401:SF2">
    <property type="entry name" value="GLYCOSYLTRANSFERASE WBBK-RELATED"/>
    <property type="match status" value="1"/>
</dbReference>
<evidence type="ECO:0000313" key="5">
    <source>
        <dbReference type="EMBL" id="NYD72363.1"/>
    </source>
</evidence>
<dbReference type="Proteomes" id="UP000549913">
    <property type="component" value="Unassembled WGS sequence"/>
</dbReference>
<dbReference type="Pfam" id="PF13439">
    <property type="entry name" value="Glyco_transf_4"/>
    <property type="match status" value="1"/>
</dbReference>
<protein>
    <submittedName>
        <fullName evidence="5">Glycosyltransferase involved in cell wall biosynthesis</fullName>
    </submittedName>
</protein>
<dbReference type="PANTHER" id="PTHR46401">
    <property type="entry name" value="GLYCOSYLTRANSFERASE WBBK-RELATED"/>
    <property type="match status" value="1"/>
</dbReference>
<dbReference type="InterPro" id="IPR001296">
    <property type="entry name" value="Glyco_trans_1"/>
</dbReference>
<sequence>MSTQIPVLLDATSLPPSWGGVARYIEGLLTGLGELGVSLDVVVKPGDLERLRTAAPGHRYHAGPPSLAKRPVRLLWEQLGLPRLAARLGVSAIHSPHYTFPLATRRARVVTLHDATFFTDPGVHSRLKRTFFTSWTRWAGRRADALVAPSRATAQAVRDAVAVRPEIRVAYLGVDPAVFRPPAPAAVEAFAAAHGLGTGDDSGNGSSGDGWIAFLGTIEPRKNVPALLAAYASLRAERSGRGLATPALVLSGSRGWDEEAARLLDTPRDGVTEAGYLPLDELGAFLGGATVVAYPSLGEGFGLPVLEAMASGGTVLTTDRLSIPEVGGDAVAYTEPDARSIAEALGRLLEEPGRRAELSGAALRRSREFTWAACARVHLDAYADAGVATGVAA</sequence>
<dbReference type="AlphaFoldDB" id="A0A852SUF8"/>
<dbReference type="Gene3D" id="3.40.50.2000">
    <property type="entry name" value="Glycogen Phosphorylase B"/>
    <property type="match status" value="2"/>
</dbReference>
<evidence type="ECO:0000259" key="3">
    <source>
        <dbReference type="Pfam" id="PF00534"/>
    </source>
</evidence>
<dbReference type="InterPro" id="IPR028098">
    <property type="entry name" value="Glyco_trans_4-like_N"/>
</dbReference>
<keyword evidence="1" id="KW-0328">Glycosyltransferase</keyword>
<name>A0A852SUF8_9MICO</name>
<reference evidence="5 6" key="1">
    <citation type="submission" date="2020-07" db="EMBL/GenBank/DDBJ databases">
        <title>Sequencing the genomes of 1000 actinobacteria strains.</title>
        <authorList>
            <person name="Klenk H.-P."/>
        </authorList>
    </citation>
    <scope>NUCLEOTIDE SEQUENCE [LARGE SCALE GENOMIC DNA]</scope>
    <source>
        <strain evidence="5 6">DSM 26474</strain>
    </source>
</reference>
<organism evidence="5 6">
    <name type="scientific">Herbiconiux flava</name>
    <dbReference type="NCBI Taxonomy" id="881268"/>
    <lineage>
        <taxon>Bacteria</taxon>
        <taxon>Bacillati</taxon>
        <taxon>Actinomycetota</taxon>
        <taxon>Actinomycetes</taxon>
        <taxon>Micrococcales</taxon>
        <taxon>Microbacteriaceae</taxon>
        <taxon>Herbiconiux</taxon>
    </lineage>
</organism>
<gene>
    <name evidence="5" type="ORF">BJ984_003521</name>
</gene>
<evidence type="ECO:0000256" key="1">
    <source>
        <dbReference type="ARBA" id="ARBA00022676"/>
    </source>
</evidence>